<evidence type="ECO:0000259" key="11">
    <source>
        <dbReference type="SMART" id="SM01390"/>
    </source>
</evidence>
<evidence type="ECO:0000256" key="5">
    <source>
        <dbReference type="ARBA" id="ARBA00023274"/>
    </source>
</evidence>
<evidence type="ECO:0000256" key="3">
    <source>
        <dbReference type="ARBA" id="ARBA00022884"/>
    </source>
</evidence>
<evidence type="ECO:0000256" key="8">
    <source>
        <dbReference type="RuleBase" id="RU003699"/>
    </source>
</evidence>
<dbReference type="Gene3D" id="1.10.1050.10">
    <property type="entry name" value="Ribosomal Protein S4 Delta 41, Chain A, domain 1"/>
    <property type="match status" value="1"/>
</dbReference>
<dbReference type="SUPFAM" id="SSF55174">
    <property type="entry name" value="Alpha-L RNA-binding motif"/>
    <property type="match status" value="1"/>
</dbReference>
<keyword evidence="5 7" id="KW-0687">Ribonucleoprotein</keyword>
<proteinExistence type="inferred from homology"/>
<dbReference type="Proteomes" id="UP000051497">
    <property type="component" value="Unassembled WGS sequence"/>
</dbReference>
<gene>
    <name evidence="7 12" type="primary">rpsD</name>
    <name evidence="13" type="ORF">HT99x_002520</name>
    <name evidence="12" type="ORF">HT99x_03057</name>
</gene>
<dbReference type="PANTHER" id="PTHR11831">
    <property type="entry name" value="30S 40S RIBOSOMAL PROTEIN"/>
    <property type="match status" value="1"/>
</dbReference>
<evidence type="ECO:0000256" key="7">
    <source>
        <dbReference type="HAMAP-Rule" id="MF_01306"/>
    </source>
</evidence>
<dbReference type="Pfam" id="PF01479">
    <property type="entry name" value="S4"/>
    <property type="match status" value="1"/>
</dbReference>
<dbReference type="GO" id="GO:0006412">
    <property type="term" value="P:translation"/>
    <property type="evidence" value="ECO:0007669"/>
    <property type="project" value="UniProtKB-UniRule"/>
</dbReference>
<dbReference type="GO" id="GO:0015935">
    <property type="term" value="C:small ribosomal subunit"/>
    <property type="evidence" value="ECO:0007669"/>
    <property type="project" value="InterPro"/>
</dbReference>
<accession>A0A0Q9YBL3</accession>
<evidence type="ECO:0000313" key="12">
    <source>
        <dbReference type="EMBL" id="KRG18005.1"/>
    </source>
</evidence>
<dbReference type="OrthoDB" id="9803672at2"/>
<organism evidence="12">
    <name type="scientific">Candidatus Berkiella aquae</name>
    <dbReference type="NCBI Taxonomy" id="295108"/>
    <lineage>
        <taxon>Bacteria</taxon>
        <taxon>Pseudomonadati</taxon>
        <taxon>Pseudomonadota</taxon>
        <taxon>Gammaproteobacteria</taxon>
        <taxon>Candidatus Berkiellales</taxon>
        <taxon>Candidatus Berkiellaceae</taxon>
        <taxon>Candidatus Berkiella</taxon>
    </lineage>
</organism>
<evidence type="ECO:0000256" key="9">
    <source>
        <dbReference type="SAM" id="MobiDB-lite"/>
    </source>
</evidence>
<dbReference type="AlphaFoldDB" id="A0A0Q9YBL3"/>
<keyword evidence="3 7" id="KW-0694">RNA-binding</keyword>
<dbReference type="PROSITE" id="PS00632">
    <property type="entry name" value="RIBOSOMAL_S4"/>
    <property type="match status" value="1"/>
</dbReference>
<dbReference type="InterPro" id="IPR005709">
    <property type="entry name" value="Ribosomal_uS4_bac-type"/>
</dbReference>
<dbReference type="Gene3D" id="3.10.290.10">
    <property type="entry name" value="RNA-binding S4 domain"/>
    <property type="match status" value="1"/>
</dbReference>
<evidence type="ECO:0000313" key="14">
    <source>
        <dbReference type="Proteomes" id="UP000051497"/>
    </source>
</evidence>
<name>A0A0Q9YBL3_9GAMM</name>
<evidence type="ECO:0000256" key="1">
    <source>
        <dbReference type="ARBA" id="ARBA00007465"/>
    </source>
</evidence>
<comment type="similarity">
    <text evidence="1 7 8">Belongs to the universal ribosomal protein uS4 family.</text>
</comment>
<dbReference type="STRING" id="295108.HT99x_03057"/>
<dbReference type="InterPro" id="IPR036986">
    <property type="entry name" value="S4_RNA-bd_sf"/>
</dbReference>
<dbReference type="CDD" id="cd00165">
    <property type="entry name" value="S4"/>
    <property type="match status" value="1"/>
</dbReference>
<dbReference type="RefSeq" id="WP_075067647.1">
    <property type="nucleotide sequence ID" value="NZ_LKAJ02000001.1"/>
</dbReference>
<reference evidence="13" key="2">
    <citation type="journal article" date="2016" name="Genome Announc.">
        <title>Draft Genome Sequences of Two Novel Amoeba-Resistant Intranuclear Bacteria, 'Candidatus Berkiella cookevillensis' and 'Candidatus Berkiella aquae'.</title>
        <authorList>
            <person name="Mehari Y.T."/>
            <person name="Arivett B.A."/>
            <person name="Farone A.L."/>
            <person name="Gunderson J.H."/>
            <person name="Farone M.B."/>
        </authorList>
    </citation>
    <scope>NUCLEOTIDE SEQUENCE</scope>
    <source>
        <strain evidence="13">HT99</strain>
    </source>
</reference>
<protein>
    <recommendedName>
        <fullName evidence="6 7">Small ribosomal subunit protein uS4</fullName>
    </recommendedName>
</protein>
<dbReference type="NCBIfam" id="TIGR01017">
    <property type="entry name" value="rpsD_bact"/>
    <property type="match status" value="1"/>
</dbReference>
<dbReference type="PATRIC" id="fig|1590043.3.peg.3112"/>
<dbReference type="PROSITE" id="PS50889">
    <property type="entry name" value="S4"/>
    <property type="match status" value="1"/>
</dbReference>
<dbReference type="PANTHER" id="PTHR11831:SF4">
    <property type="entry name" value="SMALL RIBOSOMAL SUBUNIT PROTEIN US4M"/>
    <property type="match status" value="1"/>
</dbReference>
<comment type="subunit">
    <text evidence="7">Part of the 30S ribosomal subunit. Contacts protein S5. The interaction surface between S4 and S5 is involved in control of translational fidelity.</text>
</comment>
<dbReference type="InterPro" id="IPR002942">
    <property type="entry name" value="S4_RNA-bd"/>
</dbReference>
<keyword evidence="2 7" id="KW-0699">rRNA-binding</keyword>
<dbReference type="GO" id="GO:0042274">
    <property type="term" value="P:ribosomal small subunit biogenesis"/>
    <property type="evidence" value="ECO:0007669"/>
    <property type="project" value="TreeGrafter"/>
</dbReference>
<dbReference type="InterPro" id="IPR018079">
    <property type="entry name" value="Ribosomal_uS4_CS"/>
</dbReference>
<dbReference type="NCBIfam" id="NF003717">
    <property type="entry name" value="PRK05327.1"/>
    <property type="match status" value="1"/>
</dbReference>
<sequence length="204" mass="23608">MARYIGPTCVLSRRYGKDLEFKTRPIESKCKKDTRPGQHGATRKRETTHGLQLTEKQALKFKYCLLERQFRKLFKEAARRKAATGVLLLQMLESRLDNVVFRMGFAATRKEARQLVSHKAIFVNGSCVNVPSYQVQPTDVISIRERAREQVRILDALKQAEDRGWVDWVQVDAKKLSGEFKRVPDRDELPSDINEQLVVELYSK</sequence>
<dbReference type="InterPro" id="IPR022801">
    <property type="entry name" value="Ribosomal_uS4"/>
</dbReference>
<keyword evidence="14" id="KW-1185">Reference proteome</keyword>
<evidence type="ECO:0000256" key="6">
    <source>
        <dbReference type="ARBA" id="ARBA00035254"/>
    </source>
</evidence>
<feature type="domain" description="RNA-binding S4" evidence="10">
    <location>
        <begin position="94"/>
        <end position="158"/>
    </location>
</feature>
<keyword evidence="4 7" id="KW-0689">Ribosomal protein</keyword>
<dbReference type="HAMAP" id="MF_01306_B">
    <property type="entry name" value="Ribosomal_uS4_B"/>
    <property type="match status" value="1"/>
</dbReference>
<evidence type="ECO:0000259" key="10">
    <source>
        <dbReference type="SMART" id="SM00363"/>
    </source>
</evidence>
<dbReference type="Pfam" id="PF00163">
    <property type="entry name" value="Ribosomal_S4"/>
    <property type="match status" value="1"/>
</dbReference>
<comment type="caution">
    <text evidence="12">The sequence shown here is derived from an EMBL/GenBank/DDBJ whole genome shotgun (WGS) entry which is preliminary data.</text>
</comment>
<reference evidence="13" key="3">
    <citation type="submission" date="2021-06" db="EMBL/GenBank/DDBJ databases">
        <title>Genomic Description and Analysis of Intracellular Bacteria, Candidatus Berkiella cookevillensis and Candidatus Berkiella aquae.</title>
        <authorList>
            <person name="Kidane D.T."/>
            <person name="Mehari Y.T."/>
            <person name="Rice F.C."/>
            <person name="Arivett B.A."/>
            <person name="Farone A.L."/>
            <person name="Berk S.G."/>
            <person name="Farone M.B."/>
        </authorList>
    </citation>
    <scope>NUCLEOTIDE SEQUENCE</scope>
    <source>
        <strain evidence="13">HT99</strain>
    </source>
</reference>
<evidence type="ECO:0000313" key="13">
    <source>
        <dbReference type="EMBL" id="MCS5710288.1"/>
    </source>
</evidence>
<dbReference type="SMART" id="SM01390">
    <property type="entry name" value="Ribosomal_S4"/>
    <property type="match status" value="1"/>
</dbReference>
<dbReference type="SMART" id="SM00363">
    <property type="entry name" value="S4"/>
    <property type="match status" value="1"/>
</dbReference>
<dbReference type="EMBL" id="LKAJ02000001">
    <property type="protein sequence ID" value="MCS5710288.1"/>
    <property type="molecule type" value="Genomic_DNA"/>
</dbReference>
<dbReference type="InterPro" id="IPR001912">
    <property type="entry name" value="Ribosomal_uS4_N"/>
</dbReference>
<comment type="function">
    <text evidence="7">With S5 and S12 plays an important role in translational accuracy.</text>
</comment>
<feature type="region of interest" description="Disordered" evidence="9">
    <location>
        <begin position="30"/>
        <end position="49"/>
    </location>
</feature>
<evidence type="ECO:0000256" key="2">
    <source>
        <dbReference type="ARBA" id="ARBA00022730"/>
    </source>
</evidence>
<feature type="domain" description="Small ribosomal subunit protein uS4 N-terminal" evidence="11">
    <location>
        <begin position="3"/>
        <end position="93"/>
    </location>
</feature>
<dbReference type="EMBL" id="LKAJ01000022">
    <property type="protein sequence ID" value="KRG18005.1"/>
    <property type="molecule type" value="Genomic_DNA"/>
</dbReference>
<dbReference type="GO" id="GO:0019843">
    <property type="term" value="F:rRNA binding"/>
    <property type="evidence" value="ECO:0007669"/>
    <property type="project" value="UniProtKB-UniRule"/>
</dbReference>
<reference evidence="12" key="1">
    <citation type="submission" date="2015-09" db="EMBL/GenBank/DDBJ databases">
        <title>Draft Genome Sequences of Two Novel Amoeba-resistant Intranuclear Bacteria, Candidatus Berkiella cookevillensis and Candidatus Berkiella aquae.</title>
        <authorList>
            <person name="Mehari Y.T."/>
            <person name="Arivett B.A."/>
            <person name="Farone A.L."/>
            <person name="Gunderson J.H."/>
            <person name="Farone M.B."/>
        </authorList>
    </citation>
    <scope>NUCLEOTIDE SEQUENCE [LARGE SCALE GENOMIC DNA]</scope>
    <source>
        <strain evidence="12">HT99</strain>
    </source>
</reference>
<comment type="function">
    <text evidence="7">One of the primary rRNA binding proteins, it binds directly to 16S rRNA where it nucleates assembly of the body of the 30S subunit.</text>
</comment>
<dbReference type="FunFam" id="3.10.290.10:FF:000001">
    <property type="entry name" value="30S ribosomal protein S4"/>
    <property type="match status" value="1"/>
</dbReference>
<evidence type="ECO:0000256" key="4">
    <source>
        <dbReference type="ARBA" id="ARBA00022980"/>
    </source>
</evidence>
<dbReference type="GO" id="GO:0003735">
    <property type="term" value="F:structural constituent of ribosome"/>
    <property type="evidence" value="ECO:0007669"/>
    <property type="project" value="InterPro"/>
</dbReference>